<dbReference type="InterPro" id="IPR050265">
    <property type="entry name" value="Fe/Mn_Superoxide_Dismutase"/>
</dbReference>
<dbReference type="InterPro" id="IPR019832">
    <property type="entry name" value="Mn/Fe_SOD_C"/>
</dbReference>
<dbReference type="Pfam" id="PF02777">
    <property type="entry name" value="Sod_Fe_C"/>
    <property type="match status" value="1"/>
</dbReference>
<comment type="caution">
    <text evidence="8">The sequence shown here is derived from an EMBL/GenBank/DDBJ whole genome shotgun (WGS) entry which is preliminary data.</text>
</comment>
<feature type="domain" description="Manganese/iron superoxide dismutase C-terminal" evidence="7">
    <location>
        <begin position="96"/>
        <end position="198"/>
    </location>
</feature>
<dbReference type="Gene3D" id="1.10.287.990">
    <property type="entry name" value="Fe,Mn superoxide dismutase (SOD) domain"/>
    <property type="match status" value="1"/>
</dbReference>
<dbReference type="PANTHER" id="PTHR11404">
    <property type="entry name" value="SUPEROXIDE DISMUTASE 2"/>
    <property type="match status" value="1"/>
</dbReference>
<dbReference type="InterPro" id="IPR019831">
    <property type="entry name" value="Mn/Fe_SOD_N"/>
</dbReference>
<keyword evidence="9" id="KW-1185">Reference proteome</keyword>
<evidence type="ECO:0000256" key="5">
    <source>
        <dbReference type="RuleBase" id="RU000414"/>
    </source>
</evidence>
<dbReference type="PRINTS" id="PR01703">
    <property type="entry name" value="MNSODISMTASE"/>
</dbReference>
<dbReference type="InterPro" id="IPR001189">
    <property type="entry name" value="Mn/Fe_SOD"/>
</dbReference>
<reference evidence="8 9" key="1">
    <citation type="submission" date="2021-05" db="EMBL/GenBank/DDBJ databases">
        <title>The draft genome of Geobacter chapellei DSM 13688.</title>
        <authorList>
            <person name="Xu Z."/>
            <person name="Masuda Y."/>
            <person name="Itoh H."/>
            <person name="Senoo K."/>
        </authorList>
    </citation>
    <scope>NUCLEOTIDE SEQUENCE [LARGE SCALE GENOMIC DNA]</scope>
    <source>
        <strain evidence="8 9">DSM 13688</strain>
    </source>
</reference>
<dbReference type="InterPro" id="IPR036324">
    <property type="entry name" value="Mn/Fe_SOD_N_sf"/>
</dbReference>
<dbReference type="Pfam" id="PF00081">
    <property type="entry name" value="Sod_Fe_N"/>
    <property type="match status" value="1"/>
</dbReference>
<dbReference type="SUPFAM" id="SSF54719">
    <property type="entry name" value="Fe,Mn superoxide dismutase (SOD), C-terminal domain"/>
    <property type="match status" value="1"/>
</dbReference>
<proteinExistence type="inferred from homology"/>
<protein>
    <recommendedName>
        <fullName evidence="2 5">Superoxide dismutase</fullName>
        <ecNumber evidence="2 5">1.15.1.1</ecNumber>
    </recommendedName>
</protein>
<gene>
    <name evidence="8" type="ORF">KJB30_13830</name>
</gene>
<dbReference type="InterPro" id="IPR036314">
    <property type="entry name" value="SOD_C_sf"/>
</dbReference>
<accession>A0ABS5UBK8</accession>
<evidence type="ECO:0000256" key="3">
    <source>
        <dbReference type="ARBA" id="ARBA00022723"/>
    </source>
</evidence>
<sequence length="205" mass="23555">MENQKQYVLPELEYGYGELAPFISEDLLKLHHDKHHASYVNGANAILQKLDKMKAEPREFDTKATYKELSFHIGGHLLHSLFWKNLAPTSKGGGNPSGAAAALIDQEFGSFDNFKKQFSQTAISAEGSGWAALTYCKLTRRPLVMQVEKHNTNVYPMFGILLVIDVWEHAYYLDYKNERPKFVEAFWNNVNWQEVNRRLEKISSE</sequence>
<dbReference type="EMBL" id="JAHDYS010000014">
    <property type="protein sequence ID" value="MBT1072871.1"/>
    <property type="molecule type" value="Genomic_DNA"/>
</dbReference>
<evidence type="ECO:0000313" key="8">
    <source>
        <dbReference type="EMBL" id="MBT1072871.1"/>
    </source>
</evidence>
<dbReference type="RefSeq" id="WP_214300334.1">
    <property type="nucleotide sequence ID" value="NZ_JAHDYS010000014.1"/>
</dbReference>
<keyword evidence="4 5" id="KW-0560">Oxidoreductase</keyword>
<dbReference type="SUPFAM" id="SSF46609">
    <property type="entry name" value="Fe,Mn superoxide dismutase (SOD), N-terminal domain"/>
    <property type="match status" value="1"/>
</dbReference>
<evidence type="ECO:0000256" key="1">
    <source>
        <dbReference type="ARBA" id="ARBA00008714"/>
    </source>
</evidence>
<dbReference type="PIRSF" id="PIRSF000349">
    <property type="entry name" value="SODismutase"/>
    <property type="match status" value="1"/>
</dbReference>
<dbReference type="InterPro" id="IPR019833">
    <property type="entry name" value="Mn/Fe_SOD_BS"/>
</dbReference>
<evidence type="ECO:0000313" key="9">
    <source>
        <dbReference type="Proteomes" id="UP000784128"/>
    </source>
</evidence>
<comment type="catalytic activity">
    <reaction evidence="5">
        <text>2 superoxide + 2 H(+) = H2O2 + O2</text>
        <dbReference type="Rhea" id="RHEA:20696"/>
        <dbReference type="ChEBI" id="CHEBI:15378"/>
        <dbReference type="ChEBI" id="CHEBI:15379"/>
        <dbReference type="ChEBI" id="CHEBI:16240"/>
        <dbReference type="ChEBI" id="CHEBI:18421"/>
        <dbReference type="EC" id="1.15.1.1"/>
    </reaction>
</comment>
<evidence type="ECO:0000256" key="4">
    <source>
        <dbReference type="ARBA" id="ARBA00023002"/>
    </source>
</evidence>
<feature type="domain" description="Manganese/iron superoxide dismutase N-terminal" evidence="6">
    <location>
        <begin position="6"/>
        <end position="87"/>
    </location>
</feature>
<evidence type="ECO:0000256" key="2">
    <source>
        <dbReference type="ARBA" id="ARBA00012682"/>
    </source>
</evidence>
<evidence type="ECO:0000259" key="6">
    <source>
        <dbReference type="Pfam" id="PF00081"/>
    </source>
</evidence>
<dbReference type="PROSITE" id="PS00088">
    <property type="entry name" value="SOD_MN"/>
    <property type="match status" value="1"/>
</dbReference>
<dbReference type="Gene3D" id="3.55.40.20">
    <property type="entry name" value="Iron/manganese superoxide dismutase, C-terminal domain"/>
    <property type="match status" value="1"/>
</dbReference>
<keyword evidence="3 5" id="KW-0479">Metal-binding</keyword>
<organism evidence="8 9">
    <name type="scientific">Pelotalea chapellei</name>
    <dbReference type="NCBI Taxonomy" id="44671"/>
    <lineage>
        <taxon>Bacteria</taxon>
        <taxon>Pseudomonadati</taxon>
        <taxon>Thermodesulfobacteriota</taxon>
        <taxon>Desulfuromonadia</taxon>
        <taxon>Geobacterales</taxon>
        <taxon>Geobacteraceae</taxon>
        <taxon>Pelotalea</taxon>
    </lineage>
</organism>
<evidence type="ECO:0000259" key="7">
    <source>
        <dbReference type="Pfam" id="PF02777"/>
    </source>
</evidence>
<comment type="function">
    <text evidence="5">Destroys radicals which are normally produced within the cells and which are toxic to biological systems.</text>
</comment>
<dbReference type="Proteomes" id="UP000784128">
    <property type="component" value="Unassembled WGS sequence"/>
</dbReference>
<name>A0ABS5UBK8_9BACT</name>
<dbReference type="EC" id="1.15.1.1" evidence="2 5"/>
<comment type="similarity">
    <text evidence="1 5">Belongs to the iron/manganese superoxide dismutase family.</text>
</comment>
<dbReference type="PANTHER" id="PTHR11404:SF6">
    <property type="entry name" value="SUPEROXIDE DISMUTASE [MN], MITOCHONDRIAL"/>
    <property type="match status" value="1"/>
</dbReference>